<evidence type="ECO:0000259" key="1">
    <source>
        <dbReference type="PROSITE" id="PS51078"/>
    </source>
</evidence>
<accession>A0A7W6BYU0</accession>
<dbReference type="PROSITE" id="PS51078">
    <property type="entry name" value="ICLR_ED"/>
    <property type="match status" value="1"/>
</dbReference>
<dbReference type="InterPro" id="IPR014757">
    <property type="entry name" value="Tscrpt_reg_IclR_C"/>
</dbReference>
<dbReference type="GO" id="GO:0003677">
    <property type="term" value="F:DNA binding"/>
    <property type="evidence" value="ECO:0007669"/>
    <property type="project" value="UniProtKB-KW"/>
</dbReference>
<comment type="caution">
    <text evidence="2">The sequence shown here is derived from an EMBL/GenBank/DDBJ whole genome shotgun (WGS) entry which is preliminary data.</text>
</comment>
<name>A0A7W6BYU0_9SPHN</name>
<keyword evidence="3" id="KW-1185">Reference proteome</keyword>
<organism evidence="2 3">
    <name type="scientific">Novosphingobium fluoreni</name>
    <dbReference type="NCBI Taxonomy" id="1391222"/>
    <lineage>
        <taxon>Bacteria</taxon>
        <taxon>Pseudomonadati</taxon>
        <taxon>Pseudomonadota</taxon>
        <taxon>Alphaproteobacteria</taxon>
        <taxon>Sphingomonadales</taxon>
        <taxon>Sphingomonadaceae</taxon>
        <taxon>Novosphingobium</taxon>
    </lineage>
</organism>
<gene>
    <name evidence="2" type="ORF">GGR39_002073</name>
</gene>
<feature type="domain" description="IclR-ED" evidence="1">
    <location>
        <begin position="1"/>
        <end position="164"/>
    </location>
</feature>
<evidence type="ECO:0000313" key="3">
    <source>
        <dbReference type="Proteomes" id="UP000561459"/>
    </source>
</evidence>
<reference evidence="2 3" key="1">
    <citation type="submission" date="2020-08" db="EMBL/GenBank/DDBJ databases">
        <title>Genomic Encyclopedia of Type Strains, Phase IV (KMG-IV): sequencing the most valuable type-strain genomes for metagenomic binning, comparative biology and taxonomic classification.</title>
        <authorList>
            <person name="Goeker M."/>
        </authorList>
    </citation>
    <scope>NUCLEOTIDE SEQUENCE [LARGE SCALE GENOMIC DNA]</scope>
    <source>
        <strain evidence="2 3">DSM 27568</strain>
    </source>
</reference>
<proteinExistence type="predicted"/>
<keyword evidence="2" id="KW-0238">DNA-binding</keyword>
<sequence>MAQVAARMGATVTLGLSTGLDIVSVDQVDGDFVVANRPVGWRAPMTSIPSGLAILAVMPEFEREKILASIATQDPEAWPRRRDRIETARAQLEADGYVSLVMMRGQYAAVSVPLIEGDTSRGRYWTLSCGGLQSQWPPEALTDAARQLKDIRALIQPAAAILGATAA</sequence>
<dbReference type="InterPro" id="IPR029016">
    <property type="entry name" value="GAF-like_dom_sf"/>
</dbReference>
<evidence type="ECO:0000313" key="2">
    <source>
        <dbReference type="EMBL" id="MBB3940416.1"/>
    </source>
</evidence>
<dbReference type="AlphaFoldDB" id="A0A7W6BYU0"/>
<protein>
    <submittedName>
        <fullName evidence="2">DNA-binding IclR family transcriptional regulator</fullName>
    </submittedName>
</protein>
<dbReference type="EMBL" id="JACIDY010000004">
    <property type="protein sequence ID" value="MBB3940416.1"/>
    <property type="molecule type" value="Genomic_DNA"/>
</dbReference>
<dbReference type="Proteomes" id="UP000561459">
    <property type="component" value="Unassembled WGS sequence"/>
</dbReference>
<dbReference type="Gene3D" id="3.30.450.40">
    <property type="match status" value="1"/>
</dbReference>
<dbReference type="SUPFAM" id="SSF55781">
    <property type="entry name" value="GAF domain-like"/>
    <property type="match status" value="1"/>
</dbReference>